<dbReference type="PANTHER" id="PTHR12483">
    <property type="entry name" value="SOLUTE CARRIER FAMILY 31 COPPER TRANSPORTERS"/>
    <property type="match status" value="1"/>
</dbReference>
<dbReference type="GO" id="GO:0016020">
    <property type="term" value="C:membrane"/>
    <property type="evidence" value="ECO:0007669"/>
    <property type="project" value="UniProtKB-SubCell"/>
</dbReference>
<keyword evidence="8" id="KW-1185">Reference proteome</keyword>
<keyword evidence="2 4" id="KW-1133">Transmembrane helix</keyword>
<reference evidence="8" key="1">
    <citation type="journal article" date="2018" name="Nat. Microbiol.">
        <title>Leveraging single-cell genomics to expand the fungal tree of life.</title>
        <authorList>
            <person name="Ahrendt S.R."/>
            <person name="Quandt C.A."/>
            <person name="Ciobanu D."/>
            <person name="Clum A."/>
            <person name="Salamov A."/>
            <person name="Andreopoulos B."/>
            <person name="Cheng J.F."/>
            <person name="Woyke T."/>
            <person name="Pelin A."/>
            <person name="Henrissat B."/>
            <person name="Reynolds N.K."/>
            <person name="Benny G.L."/>
            <person name="Smith M.E."/>
            <person name="James T.Y."/>
            <person name="Grigoriev I.V."/>
        </authorList>
    </citation>
    <scope>NUCLEOTIDE SEQUENCE [LARGE SCALE GENOMIC DNA]</scope>
    <source>
        <strain evidence="8">ATCC 52028</strain>
    </source>
</reference>
<comment type="subcellular location">
    <subcellularLocation>
        <location evidence="4">Membrane</location>
        <topology evidence="4">Multi-pass membrane protein</topology>
    </subcellularLocation>
</comment>
<keyword evidence="4" id="KW-0187">Copper transport</keyword>
<keyword evidence="4" id="KW-0186">Copper</keyword>
<dbReference type="PANTHER" id="PTHR12483:SF115">
    <property type="entry name" value="COPPER TRANSPORT PROTEIN"/>
    <property type="match status" value="1"/>
</dbReference>
<evidence type="ECO:0000256" key="3">
    <source>
        <dbReference type="ARBA" id="ARBA00023136"/>
    </source>
</evidence>
<evidence type="ECO:0000256" key="6">
    <source>
        <dbReference type="SAM" id="SignalP"/>
    </source>
</evidence>
<feature type="signal peptide" evidence="6">
    <location>
        <begin position="1"/>
        <end position="33"/>
    </location>
</feature>
<evidence type="ECO:0000256" key="4">
    <source>
        <dbReference type="RuleBase" id="RU367022"/>
    </source>
</evidence>
<feature type="region of interest" description="Disordered" evidence="5">
    <location>
        <begin position="311"/>
        <end position="378"/>
    </location>
</feature>
<feature type="chain" id="PRO_5020931088" description="Copper transport protein" evidence="6">
    <location>
        <begin position="34"/>
        <end position="497"/>
    </location>
</feature>
<accession>A0A4P9X8G1</accession>
<dbReference type="EMBL" id="ML014179">
    <property type="protein sequence ID" value="RKP01261.1"/>
    <property type="molecule type" value="Genomic_DNA"/>
</dbReference>
<keyword evidence="6" id="KW-0732">Signal</keyword>
<keyword evidence="1 4" id="KW-0812">Transmembrane</keyword>
<keyword evidence="4" id="KW-0813">Transport</keyword>
<dbReference type="GO" id="GO:0005375">
    <property type="term" value="F:copper ion transmembrane transporter activity"/>
    <property type="evidence" value="ECO:0007669"/>
    <property type="project" value="UniProtKB-UniRule"/>
</dbReference>
<organism evidence="7 8">
    <name type="scientific">Caulochytrium protostelioides</name>
    <dbReference type="NCBI Taxonomy" id="1555241"/>
    <lineage>
        <taxon>Eukaryota</taxon>
        <taxon>Fungi</taxon>
        <taxon>Fungi incertae sedis</taxon>
        <taxon>Chytridiomycota</taxon>
        <taxon>Chytridiomycota incertae sedis</taxon>
        <taxon>Chytridiomycetes</taxon>
        <taxon>Caulochytriales</taxon>
        <taxon>Caulochytriaceae</taxon>
        <taxon>Caulochytrium</taxon>
    </lineage>
</organism>
<evidence type="ECO:0000256" key="2">
    <source>
        <dbReference type="ARBA" id="ARBA00022989"/>
    </source>
</evidence>
<dbReference type="OrthoDB" id="73901at2759"/>
<proteinExistence type="inferred from homology"/>
<evidence type="ECO:0000313" key="8">
    <source>
        <dbReference type="Proteomes" id="UP000274922"/>
    </source>
</evidence>
<feature type="compositionally biased region" description="Low complexity" evidence="5">
    <location>
        <begin position="318"/>
        <end position="341"/>
    </location>
</feature>
<feature type="compositionally biased region" description="Low complexity" evidence="5">
    <location>
        <begin position="348"/>
        <end position="364"/>
    </location>
</feature>
<keyword evidence="3 4" id="KW-0472">Membrane</keyword>
<dbReference type="InterPro" id="IPR007274">
    <property type="entry name" value="Cop_transporter"/>
</dbReference>
<keyword evidence="4" id="KW-0406">Ion transport</keyword>
<gene>
    <name evidence="7" type="ORF">CXG81DRAFT_26068</name>
</gene>
<comment type="similarity">
    <text evidence="4">Belongs to the copper transporter (Ctr) (TC 1.A.56) family. SLC31A subfamily.</text>
</comment>
<evidence type="ECO:0000313" key="7">
    <source>
        <dbReference type="EMBL" id="RKP01261.1"/>
    </source>
</evidence>
<protein>
    <recommendedName>
        <fullName evidence="4">Copper transport protein</fullName>
    </recommendedName>
</protein>
<feature type="transmembrane region" description="Helical" evidence="4">
    <location>
        <begin position="425"/>
        <end position="456"/>
    </location>
</feature>
<dbReference type="AlphaFoldDB" id="A0A4P9X8G1"/>
<evidence type="ECO:0000256" key="1">
    <source>
        <dbReference type="ARBA" id="ARBA00022692"/>
    </source>
</evidence>
<feature type="transmembrane region" description="Helical" evidence="4">
    <location>
        <begin position="277"/>
        <end position="294"/>
    </location>
</feature>
<dbReference type="Proteomes" id="UP000274922">
    <property type="component" value="Unassembled WGS sequence"/>
</dbReference>
<sequence>MISPTLGRGRGLARWSVLSLAVVAACLFQRHVAVHAVAASSKLGETTASEIMHGLCDPAVVTSGIVACSLYDACISDKTPGAVRSSLSCSPVALAYQACTVDRALVDAVDDIGAKCQQMRTVVCKDDDDIPECDIEYGLPATLTLQSNLMTACGAMSMDGCDRCEKPQDPSTLATCDVLSAASHVCRSMDGMASCNVLARACVEHPDVPALGAFCHNVMSADTDVPASLFREHATSSAIPSAARPPRINGVMRMYLHTEINDTILFRSWVPQNAREYFGIWLLTFLMALALAAIDKVRRAWRARVRRRLLQQPRRRTPAPAAGADRPPSPATKPAAALLAPSVPPLASPTAPVAPTASADAAAAADDDDDDATVGSAHGPWMLAHDAEGIVAAPGGARGAARRLPLSTATRHRLIQAAARAVEVVLAYLLMLIVMTFNVGLMGAAAAGVFVGAVLWEEGPGEAFLAWAGGGDSDDDDGGGGAVRPLFADESEAKYCH</sequence>
<evidence type="ECO:0000256" key="5">
    <source>
        <dbReference type="SAM" id="MobiDB-lite"/>
    </source>
</evidence>
<name>A0A4P9X8G1_9FUNG</name>
<dbReference type="Pfam" id="PF04145">
    <property type="entry name" value="Ctr"/>
    <property type="match status" value="1"/>
</dbReference>